<dbReference type="Proteomes" id="UP000266841">
    <property type="component" value="Unassembled WGS sequence"/>
</dbReference>
<protein>
    <submittedName>
        <fullName evidence="2">Uncharacterized protein</fullName>
    </submittedName>
</protein>
<sequence length="151" mass="15856">MSPPQAPLQSTDHQELGRHDIGSTLELITSARPLPAPRPRTAANDNNLATVSGRQTALRSPDSITVSGAGTPEVNGLYTRHPGHLIDGCPVYGKTSYADCEGQQDLVHQGEGERALLLREGEGGGCAAEGRVEGFIVAVRDVAHSQARLVG</sequence>
<keyword evidence="3" id="KW-1185">Reference proteome</keyword>
<feature type="region of interest" description="Disordered" evidence="1">
    <location>
        <begin position="31"/>
        <end position="68"/>
    </location>
</feature>
<accession>K0RP88</accession>
<reference evidence="2 3" key="1">
    <citation type="journal article" date="2012" name="Genome Biol.">
        <title>Genome and low-iron response of an oceanic diatom adapted to chronic iron limitation.</title>
        <authorList>
            <person name="Lommer M."/>
            <person name="Specht M."/>
            <person name="Roy A.S."/>
            <person name="Kraemer L."/>
            <person name="Andreson R."/>
            <person name="Gutowska M.A."/>
            <person name="Wolf J."/>
            <person name="Bergner S.V."/>
            <person name="Schilhabel M.B."/>
            <person name="Klostermeier U.C."/>
            <person name="Beiko R.G."/>
            <person name="Rosenstiel P."/>
            <person name="Hippler M."/>
            <person name="Laroche J."/>
        </authorList>
    </citation>
    <scope>NUCLEOTIDE SEQUENCE [LARGE SCALE GENOMIC DNA]</scope>
    <source>
        <strain evidence="2 3">CCMP1005</strain>
    </source>
</reference>
<name>K0RP88_THAOC</name>
<feature type="compositionally biased region" description="Polar residues" evidence="1">
    <location>
        <begin position="44"/>
        <end position="68"/>
    </location>
</feature>
<organism evidence="2 3">
    <name type="scientific">Thalassiosira oceanica</name>
    <name type="common">Marine diatom</name>
    <dbReference type="NCBI Taxonomy" id="159749"/>
    <lineage>
        <taxon>Eukaryota</taxon>
        <taxon>Sar</taxon>
        <taxon>Stramenopiles</taxon>
        <taxon>Ochrophyta</taxon>
        <taxon>Bacillariophyta</taxon>
        <taxon>Coscinodiscophyceae</taxon>
        <taxon>Thalassiosirophycidae</taxon>
        <taxon>Thalassiosirales</taxon>
        <taxon>Thalassiosiraceae</taxon>
        <taxon>Thalassiosira</taxon>
    </lineage>
</organism>
<comment type="caution">
    <text evidence="2">The sequence shown here is derived from an EMBL/GenBank/DDBJ whole genome shotgun (WGS) entry which is preliminary data.</text>
</comment>
<proteinExistence type="predicted"/>
<evidence type="ECO:0000313" key="2">
    <source>
        <dbReference type="EMBL" id="EJK54915.1"/>
    </source>
</evidence>
<evidence type="ECO:0000256" key="1">
    <source>
        <dbReference type="SAM" id="MobiDB-lite"/>
    </source>
</evidence>
<gene>
    <name evidence="2" type="ORF">THAOC_25412</name>
</gene>
<dbReference type="EMBL" id="AGNL01035053">
    <property type="protein sequence ID" value="EJK54915.1"/>
    <property type="molecule type" value="Genomic_DNA"/>
</dbReference>
<evidence type="ECO:0000313" key="3">
    <source>
        <dbReference type="Proteomes" id="UP000266841"/>
    </source>
</evidence>
<dbReference type="AlphaFoldDB" id="K0RP88"/>